<dbReference type="GO" id="GO:0019856">
    <property type="term" value="P:pyrimidine nucleobase biosynthetic process"/>
    <property type="evidence" value="ECO:0007669"/>
    <property type="project" value="TreeGrafter"/>
</dbReference>
<dbReference type="SUPFAM" id="SSF52317">
    <property type="entry name" value="Class I glutamine amidotransferase-like"/>
    <property type="match status" value="1"/>
</dbReference>
<dbReference type="GO" id="GO:0042802">
    <property type="term" value="F:identical protein binding"/>
    <property type="evidence" value="ECO:0007669"/>
    <property type="project" value="TreeGrafter"/>
</dbReference>
<dbReference type="Pfam" id="PF06418">
    <property type="entry name" value="CTP_synth_N"/>
    <property type="match status" value="1"/>
</dbReference>
<feature type="domain" description="CTP synthase N-terminal" evidence="17">
    <location>
        <begin position="3"/>
        <end position="265"/>
    </location>
</feature>
<comment type="pathway">
    <text evidence="1">Pyrimidine metabolism; CTP biosynthesis via de novo pathway; CTP from UDP: step 2/2.</text>
</comment>
<comment type="caution">
    <text evidence="18">The sequence shown here is derived from an EMBL/GenBank/DDBJ whole genome shotgun (WGS) entry which is preliminary data.</text>
</comment>
<dbReference type="InterPro" id="IPR027417">
    <property type="entry name" value="P-loop_NTPase"/>
</dbReference>
<accession>A0A2M6WXH4</accession>
<dbReference type="NCBIfam" id="NF003792">
    <property type="entry name" value="PRK05380.1"/>
    <property type="match status" value="1"/>
</dbReference>
<organism evidence="18 19">
    <name type="scientific">Candidatus Berkelbacteria bacterium CG10_big_fil_rev_8_21_14_0_10_41_12</name>
    <dbReference type="NCBI Taxonomy" id="1974513"/>
    <lineage>
        <taxon>Bacteria</taxon>
        <taxon>Candidatus Berkelbacteria</taxon>
    </lineage>
</organism>
<keyword evidence="10" id="KW-0665">Pyrimidine biosynthesis</keyword>
<dbReference type="UniPathway" id="UPA00159">
    <property type="reaction ID" value="UER00277"/>
</dbReference>
<reference evidence="19" key="1">
    <citation type="submission" date="2017-09" db="EMBL/GenBank/DDBJ databases">
        <title>Depth-based differentiation of microbial function through sediment-hosted aquifers and enrichment of novel symbionts in the deep terrestrial subsurface.</title>
        <authorList>
            <person name="Probst A.J."/>
            <person name="Ladd B."/>
            <person name="Jarett J.K."/>
            <person name="Geller-Mcgrath D.E."/>
            <person name="Sieber C.M.K."/>
            <person name="Emerson J.B."/>
            <person name="Anantharaman K."/>
            <person name="Thomas B.C."/>
            <person name="Malmstrom R."/>
            <person name="Stieglmeier M."/>
            <person name="Klingl A."/>
            <person name="Woyke T."/>
            <person name="Ryan C.M."/>
            <person name="Banfield J.F."/>
        </authorList>
    </citation>
    <scope>NUCLEOTIDE SEQUENCE [LARGE SCALE GENOMIC DNA]</scope>
</reference>
<dbReference type="Pfam" id="PF00117">
    <property type="entry name" value="GATase"/>
    <property type="match status" value="1"/>
</dbReference>
<dbReference type="FunFam" id="3.40.50.300:FF:000009">
    <property type="entry name" value="CTP synthase"/>
    <property type="match status" value="1"/>
</dbReference>
<evidence type="ECO:0000256" key="12">
    <source>
        <dbReference type="ARBA" id="ARBA00070745"/>
    </source>
</evidence>
<evidence type="ECO:0000256" key="8">
    <source>
        <dbReference type="ARBA" id="ARBA00022842"/>
    </source>
</evidence>
<dbReference type="PROSITE" id="PS51273">
    <property type="entry name" value="GATASE_TYPE_1"/>
    <property type="match status" value="1"/>
</dbReference>
<dbReference type="FunFam" id="3.40.50.880:FF:000002">
    <property type="entry name" value="CTP synthase"/>
    <property type="match status" value="1"/>
</dbReference>
<evidence type="ECO:0000256" key="15">
    <source>
        <dbReference type="ARBA" id="ARBA00083191"/>
    </source>
</evidence>
<keyword evidence="8" id="KW-0460">Magnesium</keyword>
<evidence type="ECO:0000256" key="9">
    <source>
        <dbReference type="ARBA" id="ARBA00022962"/>
    </source>
</evidence>
<keyword evidence="9" id="KW-0315">Glutamine amidotransferase</keyword>
<evidence type="ECO:0000259" key="17">
    <source>
        <dbReference type="Pfam" id="PF06418"/>
    </source>
</evidence>
<comment type="similarity">
    <text evidence="2">Belongs to the CTP synthase family.</text>
</comment>
<evidence type="ECO:0000256" key="2">
    <source>
        <dbReference type="ARBA" id="ARBA00007533"/>
    </source>
</evidence>
<dbReference type="EMBL" id="PEZV01000008">
    <property type="protein sequence ID" value="PIT97488.1"/>
    <property type="molecule type" value="Genomic_DNA"/>
</dbReference>
<evidence type="ECO:0000313" key="19">
    <source>
        <dbReference type="Proteomes" id="UP000228596"/>
    </source>
</evidence>
<dbReference type="Proteomes" id="UP000228596">
    <property type="component" value="Unassembled WGS sequence"/>
</dbReference>
<evidence type="ECO:0000256" key="1">
    <source>
        <dbReference type="ARBA" id="ARBA00005171"/>
    </source>
</evidence>
<dbReference type="Gene3D" id="3.40.50.300">
    <property type="entry name" value="P-loop containing nucleotide triphosphate hydrolases"/>
    <property type="match status" value="1"/>
</dbReference>
<keyword evidence="5" id="KW-0479">Metal-binding</keyword>
<dbReference type="NCBIfam" id="TIGR00337">
    <property type="entry name" value="PyrG"/>
    <property type="match status" value="1"/>
</dbReference>
<evidence type="ECO:0000256" key="5">
    <source>
        <dbReference type="ARBA" id="ARBA00022723"/>
    </source>
</evidence>
<evidence type="ECO:0000256" key="6">
    <source>
        <dbReference type="ARBA" id="ARBA00022741"/>
    </source>
</evidence>
<dbReference type="GO" id="GO:0003883">
    <property type="term" value="F:CTP synthase activity"/>
    <property type="evidence" value="ECO:0007669"/>
    <property type="project" value="UniProtKB-EC"/>
</dbReference>
<name>A0A2M6WXH4_9BACT</name>
<dbReference type="SUPFAM" id="SSF52540">
    <property type="entry name" value="P-loop containing nucleoside triphosphate hydrolases"/>
    <property type="match status" value="1"/>
</dbReference>
<dbReference type="GO" id="GO:0005524">
    <property type="term" value="F:ATP binding"/>
    <property type="evidence" value="ECO:0007669"/>
    <property type="project" value="UniProtKB-KW"/>
</dbReference>
<dbReference type="GO" id="GO:0097268">
    <property type="term" value="C:cytoophidium"/>
    <property type="evidence" value="ECO:0007669"/>
    <property type="project" value="UniProtKB-ARBA"/>
</dbReference>
<dbReference type="InterPro" id="IPR017926">
    <property type="entry name" value="GATASE"/>
</dbReference>
<dbReference type="InterPro" id="IPR004468">
    <property type="entry name" value="CTP_synthase"/>
</dbReference>
<evidence type="ECO:0000313" key="18">
    <source>
        <dbReference type="EMBL" id="PIT97488.1"/>
    </source>
</evidence>
<evidence type="ECO:0000256" key="11">
    <source>
        <dbReference type="ARBA" id="ARBA00047781"/>
    </source>
</evidence>
<evidence type="ECO:0000256" key="4">
    <source>
        <dbReference type="ARBA" id="ARBA00022598"/>
    </source>
</evidence>
<protein>
    <recommendedName>
        <fullName evidence="12">CTP synthase</fullName>
        <ecNumber evidence="3">6.3.4.2</ecNumber>
    </recommendedName>
    <alternativeName>
        <fullName evidence="14">Cytidine 5'-triphosphate synthase</fullName>
    </alternativeName>
    <alternativeName>
        <fullName evidence="15">Cytidine triphosphate synthetase</fullName>
    </alternativeName>
    <alternativeName>
        <fullName evidence="13">UTP--ammonia ligase</fullName>
    </alternativeName>
</protein>
<sequence>MSKYVFVIGGVMSSVGKGVVTSSIACILKSKGYKVTAIKADPYINVDAGTMNPVEHGEVFVTEDGDETDQDIGNYERFLDQNIKSENYMTTGRVYQSVISRERNLEYEGRCVEVVPHIPEEIIRRIQDAGRDVQADVIVVEIGGTVGEYQNILFLEAARMMKVKNPDDVTFVLVSYLPIPTSVGEMKTKPTQYAARSLNSAGIQADFIVCRSEREIDDKRREKLATFCAIRPEHAISAPDLELIYELPLVFERQKFGQKILNCIRLKDKKSNLDKWKKIVDLAKSTKKIVKIAIVGKYFTTGDYTLPDSYISIIESVKIACWHRKVKPQFSWINSEDFEKKPESLKILKNYNGVIVPGGFGSRGIEGIIATSKFCRENKIPYFGLCYGMQIATIDFARNVAGLKGANTQEIDSKTPYPVIHIMDEQKEKVKNKDYGGSMRLGGYNCVLKAGTIARASYGRNKIVERHRHRYEFNNKFRGQFEKLGLVISGENPERKLVEIIEIKKHPFFVGTQFHPEFKSRFLRPHPLFAAFIKHSLGN</sequence>
<dbReference type="GO" id="GO:0046872">
    <property type="term" value="F:metal ion binding"/>
    <property type="evidence" value="ECO:0007669"/>
    <property type="project" value="UniProtKB-KW"/>
</dbReference>
<keyword evidence="6" id="KW-0547">Nucleotide-binding</keyword>
<dbReference type="InterPro" id="IPR029062">
    <property type="entry name" value="Class_I_gatase-like"/>
</dbReference>
<dbReference type="EC" id="6.3.4.2" evidence="3"/>
<evidence type="ECO:0000256" key="10">
    <source>
        <dbReference type="ARBA" id="ARBA00022975"/>
    </source>
</evidence>
<dbReference type="PANTHER" id="PTHR11550:SF0">
    <property type="entry name" value="CTP SYNTHASE-RELATED"/>
    <property type="match status" value="1"/>
</dbReference>
<evidence type="ECO:0000256" key="7">
    <source>
        <dbReference type="ARBA" id="ARBA00022840"/>
    </source>
</evidence>
<dbReference type="GO" id="GO:0044210">
    <property type="term" value="P:'de novo' CTP biosynthetic process"/>
    <property type="evidence" value="ECO:0007669"/>
    <property type="project" value="UniProtKB-UniPathway"/>
</dbReference>
<dbReference type="CDD" id="cd01746">
    <property type="entry name" value="GATase1_CTP_Synthase"/>
    <property type="match status" value="1"/>
</dbReference>
<feature type="domain" description="Glutamine amidotransferase" evidence="16">
    <location>
        <begin position="306"/>
        <end position="534"/>
    </location>
</feature>
<dbReference type="InterPro" id="IPR017456">
    <property type="entry name" value="CTP_synthase_N"/>
</dbReference>
<keyword evidence="4" id="KW-0436">Ligase</keyword>
<proteinExistence type="inferred from homology"/>
<evidence type="ECO:0000256" key="13">
    <source>
        <dbReference type="ARBA" id="ARBA00075170"/>
    </source>
</evidence>
<evidence type="ECO:0000259" key="16">
    <source>
        <dbReference type="Pfam" id="PF00117"/>
    </source>
</evidence>
<dbReference type="PANTHER" id="PTHR11550">
    <property type="entry name" value="CTP SYNTHASE"/>
    <property type="match status" value="1"/>
</dbReference>
<gene>
    <name evidence="18" type="ORF">COT77_01205</name>
</gene>
<dbReference type="InterPro" id="IPR033828">
    <property type="entry name" value="GATase1_CTP_Synthase"/>
</dbReference>
<evidence type="ECO:0000256" key="3">
    <source>
        <dbReference type="ARBA" id="ARBA00012291"/>
    </source>
</evidence>
<evidence type="ECO:0000256" key="14">
    <source>
        <dbReference type="ARBA" id="ARBA00079941"/>
    </source>
</evidence>
<dbReference type="AlphaFoldDB" id="A0A2M6WXH4"/>
<dbReference type="Gene3D" id="3.40.50.880">
    <property type="match status" value="1"/>
</dbReference>
<comment type="catalytic activity">
    <reaction evidence="11">
        <text>UTP + L-glutamine + ATP + H2O = CTP + L-glutamate + ADP + phosphate + 2 H(+)</text>
        <dbReference type="Rhea" id="RHEA:26426"/>
        <dbReference type="ChEBI" id="CHEBI:15377"/>
        <dbReference type="ChEBI" id="CHEBI:15378"/>
        <dbReference type="ChEBI" id="CHEBI:29985"/>
        <dbReference type="ChEBI" id="CHEBI:30616"/>
        <dbReference type="ChEBI" id="CHEBI:37563"/>
        <dbReference type="ChEBI" id="CHEBI:43474"/>
        <dbReference type="ChEBI" id="CHEBI:46398"/>
        <dbReference type="ChEBI" id="CHEBI:58359"/>
        <dbReference type="ChEBI" id="CHEBI:456216"/>
        <dbReference type="EC" id="6.3.4.2"/>
    </reaction>
</comment>
<keyword evidence="7" id="KW-0067">ATP-binding</keyword>